<dbReference type="PIRSF" id="PIRSF036852">
    <property type="entry name" value="Ribonuclease_H1_euk"/>
    <property type="match status" value="1"/>
</dbReference>
<dbReference type="FunFam" id="3.40.970.10:FF:000001">
    <property type="entry name" value="Ribonuclease H1"/>
    <property type="match status" value="2"/>
</dbReference>
<evidence type="ECO:0000259" key="11">
    <source>
        <dbReference type="PROSITE" id="PS50879"/>
    </source>
</evidence>
<dbReference type="GO" id="GO:0003676">
    <property type="term" value="F:nucleic acid binding"/>
    <property type="evidence" value="ECO:0007669"/>
    <property type="project" value="UniProtKB-UniRule"/>
</dbReference>
<evidence type="ECO:0000256" key="5">
    <source>
        <dbReference type="ARBA" id="ARBA00022722"/>
    </source>
</evidence>
<evidence type="ECO:0000256" key="4">
    <source>
        <dbReference type="ARBA" id="ARBA00012180"/>
    </source>
</evidence>
<dbReference type="PANTHER" id="PTHR10642">
    <property type="entry name" value="RIBONUCLEASE H1"/>
    <property type="match status" value="1"/>
</dbReference>
<dbReference type="SUPFAM" id="SSF53098">
    <property type="entry name" value="Ribonuclease H-like"/>
    <property type="match status" value="1"/>
</dbReference>
<evidence type="ECO:0000256" key="1">
    <source>
        <dbReference type="ARBA" id="ARBA00000077"/>
    </source>
</evidence>
<comment type="function">
    <text evidence="10">Endonuclease that specifically degrades the RNA of RNA-DNA hybrids.</text>
</comment>
<proteinExistence type="inferred from homology"/>
<dbReference type="GO" id="GO:0004523">
    <property type="term" value="F:RNA-DNA hybrid ribonuclease activity"/>
    <property type="evidence" value="ECO:0007669"/>
    <property type="project" value="UniProtKB-UniRule"/>
</dbReference>
<dbReference type="InterPro" id="IPR036397">
    <property type="entry name" value="RNaseH_sf"/>
</dbReference>
<dbReference type="CDD" id="cd09280">
    <property type="entry name" value="RNase_HI_eukaryote_like"/>
    <property type="match status" value="1"/>
</dbReference>
<dbReference type="Proteomes" id="UP000275385">
    <property type="component" value="Unassembled WGS sequence"/>
</dbReference>
<organism evidence="12 13">
    <name type="scientific">Coniochaeta pulveracea</name>
    <dbReference type="NCBI Taxonomy" id="177199"/>
    <lineage>
        <taxon>Eukaryota</taxon>
        <taxon>Fungi</taxon>
        <taxon>Dikarya</taxon>
        <taxon>Ascomycota</taxon>
        <taxon>Pezizomycotina</taxon>
        <taxon>Sordariomycetes</taxon>
        <taxon>Sordariomycetidae</taxon>
        <taxon>Coniochaetales</taxon>
        <taxon>Coniochaetaceae</taxon>
        <taxon>Coniochaeta</taxon>
    </lineage>
</organism>
<evidence type="ECO:0000313" key="12">
    <source>
        <dbReference type="EMBL" id="RKU47425.1"/>
    </source>
</evidence>
<dbReference type="GO" id="GO:0000287">
    <property type="term" value="F:magnesium ion binding"/>
    <property type="evidence" value="ECO:0007669"/>
    <property type="project" value="UniProtKB-UniRule"/>
</dbReference>
<dbReference type="Gene3D" id="3.30.420.10">
    <property type="entry name" value="Ribonuclease H-like superfamily/Ribonuclease H"/>
    <property type="match status" value="1"/>
</dbReference>
<dbReference type="EMBL" id="QVQW01000009">
    <property type="protein sequence ID" value="RKU47425.1"/>
    <property type="molecule type" value="Genomic_DNA"/>
</dbReference>
<dbReference type="PROSITE" id="PS50879">
    <property type="entry name" value="RNASE_H_1"/>
    <property type="match status" value="1"/>
</dbReference>
<dbReference type="Pfam" id="PF01693">
    <property type="entry name" value="Cauli_VI"/>
    <property type="match status" value="2"/>
</dbReference>
<evidence type="ECO:0000256" key="2">
    <source>
        <dbReference type="ARBA" id="ARBA00001946"/>
    </source>
</evidence>
<comment type="cofactor">
    <cofactor evidence="2 10">
        <name>Mg(2+)</name>
        <dbReference type="ChEBI" id="CHEBI:18420"/>
    </cofactor>
</comment>
<dbReference type="GO" id="GO:0043137">
    <property type="term" value="P:DNA replication, removal of RNA primer"/>
    <property type="evidence" value="ECO:0007669"/>
    <property type="project" value="TreeGrafter"/>
</dbReference>
<evidence type="ECO:0000256" key="9">
    <source>
        <dbReference type="ARBA" id="ARBA00022842"/>
    </source>
</evidence>
<dbReference type="AlphaFoldDB" id="A0A420YHV2"/>
<dbReference type="OrthoDB" id="407198at2759"/>
<comment type="caution">
    <text evidence="12">The sequence shown here is derived from an EMBL/GenBank/DDBJ whole genome shotgun (WGS) entry which is preliminary data.</text>
</comment>
<feature type="domain" description="RNase H type-1" evidence="11">
    <location>
        <begin position="184"/>
        <end position="333"/>
    </location>
</feature>
<dbReference type="SUPFAM" id="SSF55658">
    <property type="entry name" value="L9 N-domain-like"/>
    <property type="match status" value="2"/>
</dbReference>
<sequence>MPKRKAGEMSKFYAVRAGHQPGIYDTWAECQKQISGFRGAQFKSFTTREDAEAFAAGQEIPGDLAAKKVKGADKFYAVARGIQPGIYTEWTACQEAIEGAKGPKYKKFGTKAEAEDFIRLNGTAATVLGMGLAGNYDDPDAAYDEEDEQDDDEGVEVKQEVKKLEAAGVKVVSPSEAPPAGMGRDGVLRIYTDGSSRGNGKVGALAGVGVYFGKNDPRNLAEPLQGQPQTNQRAELTAILRALQISAPNQDVQILTDSQYSINCVTVWYKNWLKNSWKTKSGPVKNRDLVEAIRARIDERTKRGAKTTFEWVRGHDTNASNIEADHLAVMGSQLER</sequence>
<keyword evidence="8 10" id="KW-0378">Hydrolase</keyword>
<comment type="catalytic activity">
    <reaction evidence="1 10">
        <text>Endonucleolytic cleavage to 5'-phosphomonoester.</text>
        <dbReference type="EC" id="3.1.26.4"/>
    </reaction>
</comment>
<dbReference type="InterPro" id="IPR011320">
    <property type="entry name" value="RNase_H1_N"/>
</dbReference>
<gene>
    <name evidence="12" type="ORF">DL546_008449</name>
</gene>
<dbReference type="InterPro" id="IPR050092">
    <property type="entry name" value="RNase_H"/>
</dbReference>
<keyword evidence="6 10" id="KW-0479">Metal-binding</keyword>
<reference evidence="12 13" key="1">
    <citation type="submission" date="2018-08" db="EMBL/GenBank/DDBJ databases">
        <title>Draft genome of the lignicolous fungus Coniochaeta pulveracea.</title>
        <authorList>
            <person name="Borstlap C.J."/>
            <person name="De Witt R.N."/>
            <person name="Botha A."/>
            <person name="Volschenk H."/>
        </authorList>
    </citation>
    <scope>NUCLEOTIDE SEQUENCE [LARGE SCALE GENOMIC DNA]</scope>
    <source>
        <strain evidence="12 13">CAB683</strain>
    </source>
</reference>
<dbReference type="Pfam" id="PF00075">
    <property type="entry name" value="RNase_H"/>
    <property type="match status" value="1"/>
</dbReference>
<dbReference type="InterPro" id="IPR009027">
    <property type="entry name" value="Ribosomal_bL9/RNase_H1_N"/>
</dbReference>
<evidence type="ECO:0000256" key="3">
    <source>
        <dbReference type="ARBA" id="ARBA00005300"/>
    </source>
</evidence>
<dbReference type="InterPro" id="IPR037056">
    <property type="entry name" value="RNase_H1_N_sf"/>
</dbReference>
<keyword evidence="5 10" id="KW-0540">Nuclease</keyword>
<dbReference type="InterPro" id="IPR017067">
    <property type="entry name" value="RNase_H1_euk"/>
</dbReference>
<evidence type="ECO:0000256" key="7">
    <source>
        <dbReference type="ARBA" id="ARBA00022759"/>
    </source>
</evidence>
<comment type="similarity">
    <text evidence="3 10">Belongs to the RNase H family.</text>
</comment>
<name>A0A420YHV2_9PEZI</name>
<dbReference type="FunFam" id="3.30.420.10:FF:000090">
    <property type="entry name" value="Ribonuclease H"/>
    <property type="match status" value="1"/>
</dbReference>
<keyword evidence="13" id="KW-1185">Reference proteome</keyword>
<dbReference type="InterPro" id="IPR002156">
    <property type="entry name" value="RNaseH_domain"/>
</dbReference>
<protein>
    <recommendedName>
        <fullName evidence="4 10">Ribonuclease H</fullName>
        <shortName evidence="10">RNase H</shortName>
        <ecNumber evidence="4 10">3.1.26.4</ecNumber>
    </recommendedName>
</protein>
<accession>A0A420YHV2</accession>
<dbReference type="InterPro" id="IPR012337">
    <property type="entry name" value="RNaseH-like_sf"/>
</dbReference>
<evidence type="ECO:0000256" key="6">
    <source>
        <dbReference type="ARBA" id="ARBA00022723"/>
    </source>
</evidence>
<dbReference type="STRING" id="177199.A0A420YHV2"/>
<dbReference type="EC" id="3.1.26.4" evidence="4 10"/>
<keyword evidence="7 10" id="KW-0255">Endonuclease</keyword>
<evidence type="ECO:0000256" key="10">
    <source>
        <dbReference type="PIRNR" id="PIRNR036852"/>
    </source>
</evidence>
<dbReference type="PANTHER" id="PTHR10642:SF26">
    <property type="entry name" value="RIBONUCLEASE H1"/>
    <property type="match status" value="1"/>
</dbReference>
<dbReference type="Gene3D" id="3.40.970.10">
    <property type="entry name" value="Ribonuclease H1, N-terminal domain"/>
    <property type="match status" value="2"/>
</dbReference>
<evidence type="ECO:0000256" key="8">
    <source>
        <dbReference type="ARBA" id="ARBA00022801"/>
    </source>
</evidence>
<keyword evidence="9 10" id="KW-0460">Magnesium</keyword>
<evidence type="ECO:0000313" key="13">
    <source>
        <dbReference type="Proteomes" id="UP000275385"/>
    </source>
</evidence>